<reference evidence="1" key="1">
    <citation type="submission" date="2015-06" db="EMBL/GenBank/DDBJ databases">
        <authorList>
            <person name="Joergensen T."/>
        </authorList>
    </citation>
    <scope>NUCLEOTIDE SEQUENCE</scope>
    <source>
        <plasmid evidence="1">pRGRH0131</plasmid>
    </source>
</reference>
<accession>A0A0H5PW90</accession>
<reference evidence="1" key="2">
    <citation type="submission" date="2015-07" db="EMBL/GenBank/DDBJ databases">
        <title>Plasmids, circular viruses and viroids from rat gut.</title>
        <authorList>
            <person name="Jorgensen T.J."/>
            <person name="Hansen M.A."/>
            <person name="Xu Z."/>
            <person name="Tabak M.A."/>
            <person name="Sorensen S.J."/>
            <person name="Hansen L.H."/>
        </authorList>
    </citation>
    <scope>NUCLEOTIDE SEQUENCE</scope>
    <source>
        <plasmid evidence="1">pRGRH0131</plasmid>
    </source>
</reference>
<keyword evidence="1" id="KW-0614">Plasmid</keyword>
<organism evidence="1">
    <name type="scientific">uncultured prokaryote</name>
    <dbReference type="NCBI Taxonomy" id="198431"/>
    <lineage>
        <taxon>unclassified sequences</taxon>
        <taxon>environmental samples</taxon>
    </lineage>
</organism>
<protein>
    <submittedName>
        <fullName evidence="1">Uncharacterized protein</fullName>
    </submittedName>
</protein>
<evidence type="ECO:0000313" key="1">
    <source>
        <dbReference type="EMBL" id="CRY94021.1"/>
    </source>
</evidence>
<sequence>MKRMNGRRASGFLLWCYLSLNQEGYELALSNVAVTETLGMSKDAYDTGVELLIEEGYLVKRAGNTYDFFQISTKDS</sequence>
<proteinExistence type="predicted"/>
<dbReference type="AlphaFoldDB" id="A0A0H5PW90"/>
<geneLocation type="plasmid" evidence="1">
    <name>pRGRH0131</name>
</geneLocation>
<name>A0A0H5PW90_9ZZZZ</name>
<dbReference type="EMBL" id="LN852821">
    <property type="protein sequence ID" value="CRY94021.1"/>
    <property type="molecule type" value="Genomic_DNA"/>
</dbReference>